<feature type="compositionally biased region" description="Gly residues" evidence="1">
    <location>
        <begin position="59"/>
        <end position="69"/>
    </location>
</feature>
<organism evidence="2 3">
    <name type="scientific">Cylicocyclus nassatus</name>
    <name type="common">Nematode worm</name>
    <dbReference type="NCBI Taxonomy" id="53992"/>
    <lineage>
        <taxon>Eukaryota</taxon>
        <taxon>Metazoa</taxon>
        <taxon>Ecdysozoa</taxon>
        <taxon>Nematoda</taxon>
        <taxon>Chromadorea</taxon>
        <taxon>Rhabditida</taxon>
        <taxon>Rhabditina</taxon>
        <taxon>Rhabditomorpha</taxon>
        <taxon>Strongyloidea</taxon>
        <taxon>Strongylidae</taxon>
        <taxon>Cylicocyclus</taxon>
    </lineage>
</organism>
<proteinExistence type="predicted"/>
<accession>A0AA36H6N7</accession>
<feature type="region of interest" description="Disordered" evidence="1">
    <location>
        <begin position="1"/>
        <end position="73"/>
    </location>
</feature>
<feature type="compositionally biased region" description="Basic residues" evidence="1">
    <location>
        <begin position="36"/>
        <end position="48"/>
    </location>
</feature>
<reference evidence="2" key="1">
    <citation type="submission" date="2023-07" db="EMBL/GenBank/DDBJ databases">
        <authorList>
            <consortium name="CYATHOMIX"/>
        </authorList>
    </citation>
    <scope>NUCLEOTIDE SEQUENCE</scope>
    <source>
        <strain evidence="2">N/A</strain>
    </source>
</reference>
<evidence type="ECO:0000313" key="2">
    <source>
        <dbReference type="EMBL" id="CAJ0604707.1"/>
    </source>
</evidence>
<gene>
    <name evidence="2" type="ORF">CYNAS_LOCUS16690</name>
</gene>
<evidence type="ECO:0000256" key="1">
    <source>
        <dbReference type="SAM" id="MobiDB-lite"/>
    </source>
</evidence>
<evidence type="ECO:0000313" key="3">
    <source>
        <dbReference type="Proteomes" id="UP001176961"/>
    </source>
</evidence>
<feature type="compositionally biased region" description="Acidic residues" evidence="1">
    <location>
        <begin position="21"/>
        <end position="31"/>
    </location>
</feature>
<protein>
    <submittedName>
        <fullName evidence="2">Uncharacterized protein</fullName>
    </submittedName>
</protein>
<dbReference type="Proteomes" id="UP001176961">
    <property type="component" value="Unassembled WGS sequence"/>
</dbReference>
<dbReference type="AlphaFoldDB" id="A0AA36H6N7"/>
<feature type="compositionally biased region" description="Basic and acidic residues" evidence="1">
    <location>
        <begin position="1"/>
        <end position="10"/>
    </location>
</feature>
<dbReference type="EMBL" id="CATQJL010000316">
    <property type="protein sequence ID" value="CAJ0604707.1"/>
    <property type="molecule type" value="Genomic_DNA"/>
</dbReference>
<comment type="caution">
    <text evidence="2">The sequence shown here is derived from an EMBL/GenBank/DDBJ whole genome shotgun (WGS) entry which is preliminary data.</text>
</comment>
<name>A0AA36H6N7_CYLNA</name>
<keyword evidence="3" id="KW-1185">Reference proteome</keyword>
<sequence length="138" mass="15590">MSQHKAENQRPLDPIDNMEYYMDDAEEDEDDIQKSGGRRHSQHGRHGAPIRPSMKDEGGGGGSDGGNLGSGLFTQGETRDFLHFLRRINYDHRQCPENEVGGEFFQALRVTFAEMPTRKFFLEPKSCTENSSKATILK</sequence>